<evidence type="ECO:0000313" key="2">
    <source>
        <dbReference type="EMBL" id="UNH31978.1"/>
    </source>
</evidence>
<feature type="transmembrane region" description="Helical" evidence="1">
    <location>
        <begin position="6"/>
        <end position="26"/>
    </location>
</feature>
<evidence type="ECO:0000256" key="1">
    <source>
        <dbReference type="SAM" id="Phobius"/>
    </source>
</evidence>
<keyword evidence="1" id="KW-1133">Transmembrane helix</keyword>
<evidence type="ECO:0000313" key="3">
    <source>
        <dbReference type="Proteomes" id="UP000829116"/>
    </source>
</evidence>
<dbReference type="Proteomes" id="UP000829116">
    <property type="component" value="Chromosome"/>
</dbReference>
<proteinExistence type="predicted"/>
<organism evidence="2 3">
    <name type="scientific">Moellerella wisconsensis</name>
    <dbReference type="NCBI Taxonomy" id="158849"/>
    <lineage>
        <taxon>Bacteria</taxon>
        <taxon>Pseudomonadati</taxon>
        <taxon>Pseudomonadota</taxon>
        <taxon>Gammaproteobacteria</taxon>
        <taxon>Enterobacterales</taxon>
        <taxon>Morganellaceae</taxon>
        <taxon>Moellerella</taxon>
    </lineage>
</organism>
<protein>
    <submittedName>
        <fullName evidence="2">Uncharacterized protein</fullName>
    </submittedName>
</protein>
<name>A0A9Q8Q5C2_9GAMM</name>
<gene>
    <name evidence="2" type="ORF">MNY72_06755</name>
</gene>
<keyword evidence="1" id="KW-0472">Membrane</keyword>
<dbReference type="EMBL" id="CP093245">
    <property type="protein sequence ID" value="UNH31978.1"/>
    <property type="molecule type" value="Genomic_DNA"/>
</dbReference>
<accession>A0A9Q8Q5C2</accession>
<keyword evidence="1" id="KW-0812">Transmembrane</keyword>
<sequence>MKKIILFSSGLIGSAVIIFLSAVFLFNQPAKNNNGIESDNAVSYLKQGIAVILPESAYIMLSHWGQDNSACEILGNNLDSFADYLQANTAIVHIKGMNGLDEQLELIRQRIEQMPVKMKRSACQHEMAKLEGLKSVFFLEDHKL</sequence>
<dbReference type="RefSeq" id="WP_241542772.1">
    <property type="nucleotide sequence ID" value="NZ_CAWQWN010000001.1"/>
</dbReference>
<reference evidence="2" key="1">
    <citation type="submission" date="2022-03" db="EMBL/GenBank/DDBJ databases">
        <title>ESBL-producing Moellerella wisconsensis and Escherichia marmotae isolated from wild game meat.</title>
        <authorList>
            <person name="Biggel M."/>
        </authorList>
    </citation>
    <scope>NUCLEOTIDE SEQUENCE</scope>
    <source>
        <strain evidence="2">W51</strain>
    </source>
</reference>
<dbReference type="AlphaFoldDB" id="A0A9Q8Q5C2"/>